<dbReference type="GO" id="GO:0016042">
    <property type="term" value="P:lipid catabolic process"/>
    <property type="evidence" value="ECO:0007669"/>
    <property type="project" value="UniProtKB-KW"/>
</dbReference>
<dbReference type="PRINTS" id="PR00390">
    <property type="entry name" value="PHPHLIPASEC"/>
</dbReference>
<dbReference type="PROSITE" id="PS50007">
    <property type="entry name" value="PIPLC_X_DOMAIN"/>
    <property type="match status" value="1"/>
</dbReference>
<sequence>FRNLLLSDEFDIMKPQCARRPYQDMTKPLMHYYINTSHNTYLFNSQVIGASNAEAYNRVLLKGGRAVEIDCYDGPDGQPIVYHSFTFVKSCTFETIIRAIKPNLFITSPYPVVLDIENHCTFSQQKEMARILKEVLGDYLLTEAIFTDDPTVLPSPDELKYKVLVRSPQVTPLKALQSMNLQLPLWTKVVEPEFDKLLLYLRNVLYDAKTNCKLTNYLHYL</sequence>
<keyword evidence="1" id="KW-0442">Lipid degradation</keyword>
<dbReference type="Proteomes" id="UP000681722">
    <property type="component" value="Unassembled WGS sequence"/>
</dbReference>
<dbReference type="InterPro" id="IPR017946">
    <property type="entry name" value="PLC-like_Pdiesterase_TIM-brl"/>
</dbReference>
<reference evidence="3" key="1">
    <citation type="submission" date="2021-02" db="EMBL/GenBank/DDBJ databases">
        <authorList>
            <person name="Nowell W R."/>
        </authorList>
    </citation>
    <scope>NUCLEOTIDE SEQUENCE</scope>
</reference>
<evidence type="ECO:0000313" key="3">
    <source>
        <dbReference type="EMBL" id="CAF1509307.1"/>
    </source>
</evidence>
<dbReference type="GO" id="GO:0004435">
    <property type="term" value="F:phosphatidylinositol-4,5-bisphosphate phospholipase C activity"/>
    <property type="evidence" value="ECO:0007669"/>
    <property type="project" value="UniProtKB-EC"/>
</dbReference>
<comment type="caution">
    <text evidence="3">The sequence shown here is derived from an EMBL/GenBank/DDBJ whole genome shotgun (WGS) entry which is preliminary data.</text>
</comment>
<feature type="domain" description="Phosphatidylinositol-specific phospholipase C X" evidence="2">
    <location>
        <begin position="23"/>
        <end position="168"/>
    </location>
</feature>
<feature type="non-terminal residue" evidence="3">
    <location>
        <position position="1"/>
    </location>
</feature>
<evidence type="ECO:0000256" key="1">
    <source>
        <dbReference type="RuleBase" id="RU361133"/>
    </source>
</evidence>
<dbReference type="InterPro" id="IPR000909">
    <property type="entry name" value="PLipase_C_PInositol-sp_X_dom"/>
</dbReference>
<evidence type="ECO:0000259" key="2">
    <source>
        <dbReference type="SMART" id="SM00148"/>
    </source>
</evidence>
<dbReference type="AlphaFoldDB" id="A0A815TYV3"/>
<evidence type="ECO:0000313" key="4">
    <source>
        <dbReference type="EMBL" id="CAF4370202.1"/>
    </source>
</evidence>
<proteinExistence type="predicted"/>
<dbReference type="Gene3D" id="3.20.20.190">
    <property type="entry name" value="Phosphatidylinositol (PI) phosphodiesterase"/>
    <property type="match status" value="1"/>
</dbReference>
<keyword evidence="5" id="KW-1185">Reference proteome</keyword>
<organism evidence="3 5">
    <name type="scientific">Didymodactylos carnosus</name>
    <dbReference type="NCBI Taxonomy" id="1234261"/>
    <lineage>
        <taxon>Eukaryota</taxon>
        <taxon>Metazoa</taxon>
        <taxon>Spiralia</taxon>
        <taxon>Gnathifera</taxon>
        <taxon>Rotifera</taxon>
        <taxon>Eurotatoria</taxon>
        <taxon>Bdelloidea</taxon>
        <taxon>Philodinida</taxon>
        <taxon>Philodinidae</taxon>
        <taxon>Didymodactylos</taxon>
    </lineage>
</organism>
<dbReference type="OrthoDB" id="269822at2759"/>
<gene>
    <name evidence="3" type="ORF">GPM918_LOCUS37038</name>
    <name evidence="4" type="ORF">SRO942_LOCUS37796</name>
</gene>
<dbReference type="CDD" id="cd08558">
    <property type="entry name" value="PI-PLCc_eukaryota"/>
    <property type="match status" value="1"/>
</dbReference>
<protein>
    <recommendedName>
        <fullName evidence="1">Phosphoinositide phospholipase C</fullName>
        <ecNumber evidence="1">3.1.4.11</ecNumber>
    </recommendedName>
</protein>
<evidence type="ECO:0000313" key="5">
    <source>
        <dbReference type="Proteomes" id="UP000663829"/>
    </source>
</evidence>
<accession>A0A815TYV3</accession>
<dbReference type="EC" id="3.1.4.11" evidence="1"/>
<comment type="catalytic activity">
    <reaction evidence="1">
        <text>a 1,2-diacyl-sn-glycero-3-phospho-(1D-myo-inositol-4,5-bisphosphate) + H2O = 1D-myo-inositol 1,4,5-trisphosphate + a 1,2-diacyl-sn-glycerol + H(+)</text>
        <dbReference type="Rhea" id="RHEA:33179"/>
        <dbReference type="ChEBI" id="CHEBI:15377"/>
        <dbReference type="ChEBI" id="CHEBI:15378"/>
        <dbReference type="ChEBI" id="CHEBI:17815"/>
        <dbReference type="ChEBI" id="CHEBI:58456"/>
        <dbReference type="ChEBI" id="CHEBI:203600"/>
        <dbReference type="EC" id="3.1.4.11"/>
    </reaction>
</comment>
<dbReference type="SMART" id="SM00148">
    <property type="entry name" value="PLCXc"/>
    <property type="match status" value="1"/>
</dbReference>
<name>A0A815TYV3_9BILA</name>
<dbReference type="Proteomes" id="UP000663829">
    <property type="component" value="Unassembled WGS sequence"/>
</dbReference>
<dbReference type="Pfam" id="PF00388">
    <property type="entry name" value="PI-PLC-X"/>
    <property type="match status" value="1"/>
</dbReference>
<dbReference type="GO" id="GO:0035556">
    <property type="term" value="P:intracellular signal transduction"/>
    <property type="evidence" value="ECO:0007669"/>
    <property type="project" value="InterPro"/>
</dbReference>
<dbReference type="EMBL" id="CAJOBC010088562">
    <property type="protein sequence ID" value="CAF4370202.1"/>
    <property type="molecule type" value="Genomic_DNA"/>
</dbReference>
<dbReference type="InterPro" id="IPR001192">
    <property type="entry name" value="PI-PLC_fam"/>
</dbReference>
<dbReference type="PANTHER" id="PTHR10336">
    <property type="entry name" value="PHOSPHOINOSITIDE-SPECIFIC PHOSPHOLIPASE C FAMILY PROTEIN"/>
    <property type="match status" value="1"/>
</dbReference>
<keyword evidence="1" id="KW-0378">Hydrolase</keyword>
<dbReference type="EMBL" id="CAJNOQ010023025">
    <property type="protein sequence ID" value="CAF1509307.1"/>
    <property type="molecule type" value="Genomic_DNA"/>
</dbReference>
<keyword evidence="1" id="KW-0443">Lipid metabolism</keyword>
<dbReference type="SUPFAM" id="SSF51695">
    <property type="entry name" value="PLC-like phosphodiesterases"/>
    <property type="match status" value="1"/>
</dbReference>